<dbReference type="Proteomes" id="UP000228987">
    <property type="component" value="Unassembled WGS sequence"/>
</dbReference>
<feature type="domain" description="DUF4440" evidence="1">
    <location>
        <begin position="23"/>
        <end position="110"/>
    </location>
</feature>
<reference evidence="3" key="1">
    <citation type="submission" date="2017-08" db="EMBL/GenBank/DDBJ databases">
        <title>A dynamic microbial community with high functional redundancy inhabits the cold, oxic subseafloor aquifer.</title>
        <authorList>
            <person name="Tully B.J."/>
            <person name="Wheat C.G."/>
            <person name="Glazer B.T."/>
            <person name="Huber J.A."/>
        </authorList>
    </citation>
    <scope>NUCLEOTIDE SEQUENCE [LARGE SCALE GENOMIC DNA]</scope>
</reference>
<proteinExistence type="predicted"/>
<gene>
    <name evidence="2" type="ORF">COA71_07120</name>
</gene>
<organism evidence="2 3">
    <name type="scientific">SAR86 cluster bacterium</name>
    <dbReference type="NCBI Taxonomy" id="2030880"/>
    <lineage>
        <taxon>Bacteria</taxon>
        <taxon>Pseudomonadati</taxon>
        <taxon>Pseudomonadota</taxon>
        <taxon>Gammaproteobacteria</taxon>
        <taxon>SAR86 cluster</taxon>
    </lineage>
</organism>
<dbReference type="Pfam" id="PF14534">
    <property type="entry name" value="DUF4440"/>
    <property type="match status" value="1"/>
</dbReference>
<evidence type="ECO:0000313" key="3">
    <source>
        <dbReference type="Proteomes" id="UP000228987"/>
    </source>
</evidence>
<dbReference type="InterPro" id="IPR027843">
    <property type="entry name" value="DUF4440"/>
</dbReference>
<evidence type="ECO:0000313" key="2">
    <source>
        <dbReference type="EMBL" id="PCJ41776.1"/>
    </source>
</evidence>
<evidence type="ECO:0000259" key="1">
    <source>
        <dbReference type="Pfam" id="PF14534"/>
    </source>
</evidence>
<dbReference type="AlphaFoldDB" id="A0A2A5CEH0"/>
<protein>
    <recommendedName>
        <fullName evidence="1">DUF4440 domain-containing protein</fullName>
    </recommendedName>
</protein>
<dbReference type="EMBL" id="NVWI01000004">
    <property type="protein sequence ID" value="PCJ41776.1"/>
    <property type="molecule type" value="Genomic_DNA"/>
</dbReference>
<name>A0A2A5CEH0_9GAMM</name>
<comment type="caution">
    <text evidence="2">The sequence shown here is derived from an EMBL/GenBank/DDBJ whole genome shotgun (WGS) entry which is preliminary data.</text>
</comment>
<accession>A0A2A5CEH0</accession>
<dbReference type="SUPFAM" id="SSF54427">
    <property type="entry name" value="NTF2-like"/>
    <property type="match status" value="1"/>
</dbReference>
<sequence length="119" mass="13700">MKKLHSLLLQKELSILHDEFSNKTEKLLGDSLWEVSADGSTHTREELCNWLRKKASDFRWQIKEFEVEGLADGLVLVTYWAKMSIPKVSESKGALHSSLWKKNARGAWQMVFHQATKVS</sequence>
<dbReference type="InterPro" id="IPR032710">
    <property type="entry name" value="NTF2-like_dom_sf"/>
</dbReference>
<dbReference type="Gene3D" id="3.10.450.50">
    <property type="match status" value="1"/>
</dbReference>